<dbReference type="InterPro" id="IPR003033">
    <property type="entry name" value="SCP2_sterol-bd_dom"/>
</dbReference>
<dbReference type="SUPFAM" id="SSF109854">
    <property type="entry name" value="DinB/YfiT-like putative metalloenzymes"/>
    <property type="match status" value="1"/>
</dbReference>
<dbReference type="EMBL" id="BSFQ01000028">
    <property type="protein sequence ID" value="GLL14128.1"/>
    <property type="molecule type" value="Genomic_DNA"/>
</dbReference>
<dbReference type="Gene3D" id="3.30.1050.10">
    <property type="entry name" value="SCP2 sterol-binding domain"/>
    <property type="match status" value="1"/>
</dbReference>
<evidence type="ECO:0008006" key="5">
    <source>
        <dbReference type="Google" id="ProtNLM"/>
    </source>
</evidence>
<dbReference type="AlphaFoldDB" id="A0A9W6NYT0"/>
<dbReference type="InterPro" id="IPR017517">
    <property type="entry name" value="Maleyloyr_isom"/>
</dbReference>
<evidence type="ECO:0000259" key="2">
    <source>
        <dbReference type="Pfam" id="PF11716"/>
    </source>
</evidence>
<dbReference type="SUPFAM" id="SSF55718">
    <property type="entry name" value="SCP-like"/>
    <property type="match status" value="1"/>
</dbReference>
<name>A0A9W6NYT0_9PSEU</name>
<dbReference type="InterPro" id="IPR036527">
    <property type="entry name" value="SCP2_sterol-bd_dom_sf"/>
</dbReference>
<gene>
    <name evidence="3" type="ORF">GCM10017577_52740</name>
</gene>
<reference evidence="3" key="1">
    <citation type="journal article" date="2014" name="Int. J. Syst. Evol. Microbiol.">
        <title>Complete genome sequence of Corynebacterium casei LMG S-19264T (=DSM 44701T), isolated from a smear-ripened cheese.</title>
        <authorList>
            <consortium name="US DOE Joint Genome Institute (JGI-PGF)"/>
            <person name="Walter F."/>
            <person name="Albersmeier A."/>
            <person name="Kalinowski J."/>
            <person name="Ruckert C."/>
        </authorList>
    </citation>
    <scope>NUCLEOTIDE SEQUENCE</scope>
    <source>
        <strain evidence="3">VKM Ac-1069</strain>
    </source>
</reference>
<protein>
    <recommendedName>
        <fullName evidence="5">Mycothiol-dependent maleylpyruvate isomerase metal-binding domain-containing protein</fullName>
    </recommendedName>
</protein>
<dbReference type="InterPro" id="IPR034660">
    <property type="entry name" value="DinB/YfiT-like"/>
</dbReference>
<proteinExistence type="predicted"/>
<dbReference type="Proteomes" id="UP001143463">
    <property type="component" value="Unassembled WGS sequence"/>
</dbReference>
<dbReference type="InterPro" id="IPR024344">
    <property type="entry name" value="MDMPI_metal-binding"/>
</dbReference>
<dbReference type="Pfam" id="PF11716">
    <property type="entry name" value="MDMPI_N"/>
    <property type="match status" value="1"/>
</dbReference>
<feature type="domain" description="SCP2" evidence="1">
    <location>
        <begin position="179"/>
        <end position="250"/>
    </location>
</feature>
<dbReference type="Pfam" id="PF02036">
    <property type="entry name" value="SCP2"/>
    <property type="match status" value="1"/>
</dbReference>
<evidence type="ECO:0000259" key="1">
    <source>
        <dbReference type="Pfam" id="PF02036"/>
    </source>
</evidence>
<reference evidence="3" key="2">
    <citation type="submission" date="2023-01" db="EMBL/GenBank/DDBJ databases">
        <authorList>
            <person name="Sun Q."/>
            <person name="Evtushenko L."/>
        </authorList>
    </citation>
    <scope>NUCLEOTIDE SEQUENCE</scope>
    <source>
        <strain evidence="3">VKM Ac-1069</strain>
    </source>
</reference>
<dbReference type="GO" id="GO:0046872">
    <property type="term" value="F:metal ion binding"/>
    <property type="evidence" value="ECO:0007669"/>
    <property type="project" value="InterPro"/>
</dbReference>
<dbReference type="Gene3D" id="1.20.120.450">
    <property type="entry name" value="dinb family like domain"/>
    <property type="match status" value="1"/>
</dbReference>
<organism evidence="3 4">
    <name type="scientific">Pseudonocardia halophobica</name>
    <dbReference type="NCBI Taxonomy" id="29401"/>
    <lineage>
        <taxon>Bacteria</taxon>
        <taxon>Bacillati</taxon>
        <taxon>Actinomycetota</taxon>
        <taxon>Actinomycetes</taxon>
        <taxon>Pseudonocardiales</taxon>
        <taxon>Pseudonocardiaceae</taxon>
        <taxon>Pseudonocardia</taxon>
    </lineage>
</organism>
<evidence type="ECO:0000313" key="4">
    <source>
        <dbReference type="Proteomes" id="UP001143463"/>
    </source>
</evidence>
<feature type="domain" description="Mycothiol-dependent maleylpyruvate isomerase metal-binding" evidence="2">
    <location>
        <begin position="20"/>
        <end position="148"/>
    </location>
</feature>
<dbReference type="NCBIfam" id="TIGR03083">
    <property type="entry name" value="maleylpyruvate isomerase family mycothiol-dependent enzyme"/>
    <property type="match status" value="1"/>
</dbReference>
<dbReference type="RefSeq" id="WP_051738009.1">
    <property type="nucleotide sequence ID" value="NZ_BAAAUZ010000024.1"/>
</dbReference>
<accession>A0A9W6NYT0</accession>
<comment type="caution">
    <text evidence="3">The sequence shown here is derived from an EMBL/GenBank/DDBJ whole genome shotgun (WGS) entry which is preliminary data.</text>
</comment>
<keyword evidence="4" id="KW-1185">Reference proteome</keyword>
<sequence length="271" mass="28695">MTADPVAALAPDRDVVAGQAREAVARFAALVRRIGPGDPPAVGDWSVRDVAVHVAWAMDRYTDFLGGTPSPATAVEQTATFSAAAIAEATDRTPEGLARAVDEAGERYFAAAARAEGPVTWHAGLSLSVPALLGLTLGEALVHGHDVAVALGEPWELPRAWARTVFRAALPALPLYVDAAATAGVHARIDVRLRGDPGARVVFDVADGTLTVRPAPVADPVDCHLWADPAAFLLVFYGRTTPMRPALRGRILAWGRRPWLGFALPGYLRRP</sequence>
<evidence type="ECO:0000313" key="3">
    <source>
        <dbReference type="EMBL" id="GLL14128.1"/>
    </source>
</evidence>